<accession>A0AAW0ZTZ9</accession>
<feature type="region of interest" description="Disordered" evidence="1">
    <location>
        <begin position="1"/>
        <end position="20"/>
    </location>
</feature>
<dbReference type="AlphaFoldDB" id="A0AAW0ZTZ9"/>
<feature type="compositionally biased region" description="Basic residues" evidence="1">
    <location>
        <begin position="1"/>
        <end position="11"/>
    </location>
</feature>
<dbReference type="Proteomes" id="UP001432146">
    <property type="component" value="Unassembled WGS sequence"/>
</dbReference>
<proteinExistence type="predicted"/>
<evidence type="ECO:0000256" key="1">
    <source>
        <dbReference type="SAM" id="MobiDB-lite"/>
    </source>
</evidence>
<keyword evidence="3" id="KW-1185">Reference proteome</keyword>
<gene>
    <name evidence="2" type="ORF">QLX08_006408</name>
</gene>
<organism evidence="2 3">
    <name type="scientific">Tetragonisca angustula</name>
    <dbReference type="NCBI Taxonomy" id="166442"/>
    <lineage>
        <taxon>Eukaryota</taxon>
        <taxon>Metazoa</taxon>
        <taxon>Ecdysozoa</taxon>
        <taxon>Arthropoda</taxon>
        <taxon>Hexapoda</taxon>
        <taxon>Insecta</taxon>
        <taxon>Pterygota</taxon>
        <taxon>Neoptera</taxon>
        <taxon>Endopterygota</taxon>
        <taxon>Hymenoptera</taxon>
        <taxon>Apocrita</taxon>
        <taxon>Aculeata</taxon>
        <taxon>Apoidea</taxon>
        <taxon>Anthophila</taxon>
        <taxon>Apidae</taxon>
        <taxon>Tetragonisca</taxon>
    </lineage>
</organism>
<reference evidence="2 3" key="1">
    <citation type="submission" date="2024-05" db="EMBL/GenBank/DDBJ databases">
        <title>The nuclear and mitochondrial genome assemblies of Tetragonisca angustula (Apidae: Meliponini), a tiny yet remarkable pollinator in the Neotropics.</title>
        <authorList>
            <person name="Ferrari R."/>
            <person name="Ricardo P.C."/>
            <person name="Dias F.C."/>
            <person name="Araujo N.S."/>
            <person name="Soares D.O."/>
            <person name="Zhou Q.-S."/>
            <person name="Zhu C.-D."/>
            <person name="Coutinho L."/>
            <person name="Airas M.C."/>
            <person name="Batista T.M."/>
        </authorList>
    </citation>
    <scope>NUCLEOTIDE SEQUENCE [LARGE SCALE GENOMIC DNA]</scope>
    <source>
        <strain evidence="2">ASF017062</strain>
        <tissue evidence="2">Abdomen</tissue>
    </source>
</reference>
<evidence type="ECO:0000313" key="2">
    <source>
        <dbReference type="EMBL" id="KAK9301067.1"/>
    </source>
</evidence>
<sequence>MEQTGRTRRPTRNTSSSWSSVGFLSEFRSSLEDWIDFTVAKSRRKSRVIGDGDEDGQEQRHYKHTSAMHRSHRRRSSRCRCCSF</sequence>
<comment type="caution">
    <text evidence="2">The sequence shown here is derived from an EMBL/GenBank/DDBJ whole genome shotgun (WGS) entry which is preliminary data.</text>
</comment>
<name>A0AAW0ZTZ9_9HYME</name>
<feature type="compositionally biased region" description="Basic residues" evidence="1">
    <location>
        <begin position="61"/>
        <end position="76"/>
    </location>
</feature>
<feature type="region of interest" description="Disordered" evidence="1">
    <location>
        <begin position="45"/>
        <end position="76"/>
    </location>
</feature>
<protein>
    <submittedName>
        <fullName evidence="2">Uncharacterized protein</fullName>
    </submittedName>
</protein>
<dbReference type="EMBL" id="JAWNGG020000117">
    <property type="protein sequence ID" value="KAK9301067.1"/>
    <property type="molecule type" value="Genomic_DNA"/>
</dbReference>
<evidence type="ECO:0000313" key="3">
    <source>
        <dbReference type="Proteomes" id="UP001432146"/>
    </source>
</evidence>